<protein>
    <submittedName>
        <fullName evidence="1">Uncharacterized protein</fullName>
    </submittedName>
</protein>
<dbReference type="Proteomes" id="UP000807469">
    <property type="component" value="Unassembled WGS sequence"/>
</dbReference>
<sequence length="55" mass="6142">MKYGEYEGNIRQGNGPDHITLGTLSANRAAFYRIIDIIHANGASHHEEMILSTTR</sequence>
<reference evidence="1" key="1">
    <citation type="submission" date="2020-11" db="EMBL/GenBank/DDBJ databases">
        <authorList>
            <consortium name="DOE Joint Genome Institute"/>
            <person name="Ahrendt S."/>
            <person name="Riley R."/>
            <person name="Andreopoulos W."/>
            <person name="Labutti K."/>
            <person name="Pangilinan J."/>
            <person name="Ruiz-Duenas F.J."/>
            <person name="Barrasa J.M."/>
            <person name="Sanchez-Garcia M."/>
            <person name="Camarero S."/>
            <person name="Miyauchi S."/>
            <person name="Serrano A."/>
            <person name="Linde D."/>
            <person name="Babiker R."/>
            <person name="Drula E."/>
            <person name="Ayuso-Fernandez I."/>
            <person name="Pacheco R."/>
            <person name="Padilla G."/>
            <person name="Ferreira P."/>
            <person name="Barriuso J."/>
            <person name="Kellner H."/>
            <person name="Castanera R."/>
            <person name="Alfaro M."/>
            <person name="Ramirez L."/>
            <person name="Pisabarro A.G."/>
            <person name="Kuo A."/>
            <person name="Tritt A."/>
            <person name="Lipzen A."/>
            <person name="He G."/>
            <person name="Yan M."/>
            <person name="Ng V."/>
            <person name="Cullen D."/>
            <person name="Martin F."/>
            <person name="Rosso M.-N."/>
            <person name="Henrissat B."/>
            <person name="Hibbett D."/>
            <person name="Martinez A.T."/>
            <person name="Grigoriev I.V."/>
        </authorList>
    </citation>
    <scope>NUCLEOTIDE SEQUENCE</scope>
    <source>
        <strain evidence="1">CIRM-BRFM 674</strain>
    </source>
</reference>
<name>A0A9P5Z5V0_9AGAR</name>
<dbReference type="EMBL" id="MU155189">
    <property type="protein sequence ID" value="KAF9480780.1"/>
    <property type="molecule type" value="Genomic_DNA"/>
</dbReference>
<organism evidence="1 2">
    <name type="scientific">Pholiota conissans</name>
    <dbReference type="NCBI Taxonomy" id="109636"/>
    <lineage>
        <taxon>Eukaryota</taxon>
        <taxon>Fungi</taxon>
        <taxon>Dikarya</taxon>
        <taxon>Basidiomycota</taxon>
        <taxon>Agaricomycotina</taxon>
        <taxon>Agaricomycetes</taxon>
        <taxon>Agaricomycetidae</taxon>
        <taxon>Agaricales</taxon>
        <taxon>Agaricineae</taxon>
        <taxon>Strophariaceae</taxon>
        <taxon>Pholiota</taxon>
    </lineage>
</organism>
<proteinExistence type="predicted"/>
<accession>A0A9P5Z5V0</accession>
<evidence type="ECO:0000313" key="1">
    <source>
        <dbReference type="EMBL" id="KAF9480780.1"/>
    </source>
</evidence>
<comment type="caution">
    <text evidence="1">The sequence shown here is derived from an EMBL/GenBank/DDBJ whole genome shotgun (WGS) entry which is preliminary data.</text>
</comment>
<gene>
    <name evidence="1" type="ORF">BDN70DRAFT_877217</name>
</gene>
<keyword evidence="2" id="KW-1185">Reference proteome</keyword>
<evidence type="ECO:0000313" key="2">
    <source>
        <dbReference type="Proteomes" id="UP000807469"/>
    </source>
</evidence>
<dbReference type="AlphaFoldDB" id="A0A9P5Z5V0"/>